<organism evidence="3">
    <name type="scientific">Ornithinibacillus sp. 4-3</name>
    <dbReference type="NCBI Taxonomy" id="3231488"/>
    <lineage>
        <taxon>Bacteria</taxon>
        <taxon>Bacillati</taxon>
        <taxon>Bacillota</taxon>
        <taxon>Bacilli</taxon>
        <taxon>Bacillales</taxon>
        <taxon>Bacillaceae</taxon>
        <taxon>Ornithinibacillus</taxon>
    </lineage>
</organism>
<feature type="transmembrane region" description="Helical" evidence="1">
    <location>
        <begin position="51"/>
        <end position="73"/>
    </location>
</feature>
<evidence type="ECO:0000259" key="2">
    <source>
        <dbReference type="Pfam" id="PF03703"/>
    </source>
</evidence>
<protein>
    <submittedName>
        <fullName evidence="3">PH domain-containing protein</fullName>
    </submittedName>
</protein>
<dbReference type="EMBL" id="CP162599">
    <property type="protein sequence ID" value="XDK32597.1"/>
    <property type="molecule type" value="Genomic_DNA"/>
</dbReference>
<keyword evidence="1" id="KW-0812">Transmembrane</keyword>
<dbReference type="Pfam" id="PF03703">
    <property type="entry name" value="bPH_2"/>
    <property type="match status" value="1"/>
</dbReference>
<feature type="transmembrane region" description="Helical" evidence="1">
    <location>
        <begin position="20"/>
        <end position="45"/>
    </location>
</feature>
<feature type="domain" description="YdbS-like PH" evidence="2">
    <location>
        <begin position="81"/>
        <end position="155"/>
    </location>
</feature>
<evidence type="ECO:0000256" key="1">
    <source>
        <dbReference type="SAM" id="Phobius"/>
    </source>
</evidence>
<evidence type="ECO:0000313" key="3">
    <source>
        <dbReference type="EMBL" id="XDK32597.1"/>
    </source>
</evidence>
<name>A0AB39HKX6_9BACI</name>
<dbReference type="RefSeq" id="WP_368653285.1">
    <property type="nucleotide sequence ID" value="NZ_CP162599.1"/>
</dbReference>
<dbReference type="PANTHER" id="PTHR34473">
    <property type="entry name" value="UPF0699 TRANSMEMBRANE PROTEIN YDBS"/>
    <property type="match status" value="1"/>
</dbReference>
<gene>
    <name evidence="3" type="ORF">AB4Y30_16565</name>
</gene>
<dbReference type="PANTHER" id="PTHR34473:SF2">
    <property type="entry name" value="UPF0699 TRANSMEMBRANE PROTEIN YDBT"/>
    <property type="match status" value="1"/>
</dbReference>
<dbReference type="AlphaFoldDB" id="A0AB39HKX6"/>
<dbReference type="InterPro" id="IPR005182">
    <property type="entry name" value="YdbS-like_PH"/>
</dbReference>
<proteinExistence type="predicted"/>
<reference evidence="3" key="1">
    <citation type="submission" date="2024-07" db="EMBL/GenBank/DDBJ databases">
        <title>Halotolerant mesophilic bacterium Ornithinibacillus sp. 4-3, sp. nov., isolated from soil.</title>
        <authorList>
            <person name="Sidarenka A.V."/>
            <person name="Guliayeva D.E."/>
            <person name="Leanovich S.I."/>
            <person name="Hileuskaya K.S."/>
            <person name="Akhremchuk A.E."/>
            <person name="Sikolenko M.A."/>
            <person name="Valentovich L.N."/>
        </authorList>
    </citation>
    <scope>NUCLEOTIDE SEQUENCE</scope>
    <source>
        <strain evidence="3">4-3</strain>
    </source>
</reference>
<keyword evidence="1" id="KW-0472">Membrane</keyword>
<keyword evidence="1" id="KW-1133">Transmembrane helix</keyword>
<accession>A0AB39HKX6</accession>
<sequence length="166" mass="19636">MEVFDGSEMENKIAGEYRKVLQIGSVIELAIELIILGVVLALSYYFNWYHWIPWIIYGLIGVFIISFLWTVYFGSKFRVQYWRYYIDEEYVRLKFGKLNRTYQLIPMTKIQFVETNQGPILRKYRLYNLSIGTMGSDHTIPGLSEEVAFKLREEISVYAKVKEVES</sequence>